<dbReference type="EMBL" id="RQJP01000005">
    <property type="protein sequence ID" value="RRB11330.1"/>
    <property type="molecule type" value="Genomic_DNA"/>
</dbReference>
<evidence type="ECO:0000256" key="2">
    <source>
        <dbReference type="ARBA" id="ARBA00021572"/>
    </source>
</evidence>
<evidence type="ECO:0000313" key="6">
    <source>
        <dbReference type="Proteomes" id="UP000274271"/>
    </source>
</evidence>
<dbReference type="OrthoDB" id="66829at2"/>
<name>A0A3P1CDN3_9BACT</name>
<gene>
    <name evidence="5" type="ORF">EHT87_22850</name>
</gene>
<dbReference type="Pfam" id="PF00903">
    <property type="entry name" value="Glyoxalase"/>
    <property type="match status" value="1"/>
</dbReference>
<dbReference type="InterPro" id="IPR000335">
    <property type="entry name" value="Bleomycin-R"/>
</dbReference>
<dbReference type="SUPFAM" id="SSF54593">
    <property type="entry name" value="Glyoxalase/Bleomycin resistance protein/Dihydroxybiphenyl dioxygenase"/>
    <property type="match status" value="1"/>
</dbReference>
<proteinExistence type="inferred from homology"/>
<dbReference type="AlphaFoldDB" id="A0A3P1CDN3"/>
<dbReference type="GO" id="GO:0046677">
    <property type="term" value="P:response to antibiotic"/>
    <property type="evidence" value="ECO:0007669"/>
    <property type="project" value="UniProtKB-KW"/>
</dbReference>
<reference evidence="5 6" key="1">
    <citation type="submission" date="2018-11" db="EMBL/GenBank/DDBJ databases">
        <authorList>
            <person name="Zhou Z."/>
            <person name="Wang G."/>
        </authorList>
    </citation>
    <scope>NUCLEOTIDE SEQUENCE [LARGE SCALE GENOMIC DNA]</scope>
    <source>
        <strain evidence="5 6">KCTC42998</strain>
    </source>
</reference>
<evidence type="ECO:0000256" key="3">
    <source>
        <dbReference type="ARBA" id="ARBA00023251"/>
    </source>
</evidence>
<comment type="caution">
    <text evidence="5">The sequence shown here is derived from an EMBL/GenBank/DDBJ whole genome shotgun (WGS) entry which is preliminary data.</text>
</comment>
<accession>A0A3P1CDN3</accession>
<dbReference type="InterPro" id="IPR004360">
    <property type="entry name" value="Glyas_Fos-R_dOase_dom"/>
</dbReference>
<dbReference type="CDD" id="cd08349">
    <property type="entry name" value="BLMA_like"/>
    <property type="match status" value="1"/>
</dbReference>
<evidence type="ECO:0000259" key="4">
    <source>
        <dbReference type="PROSITE" id="PS51819"/>
    </source>
</evidence>
<keyword evidence="6" id="KW-1185">Reference proteome</keyword>
<feature type="domain" description="VOC" evidence="4">
    <location>
        <begin position="3"/>
        <end position="117"/>
    </location>
</feature>
<comment type="similarity">
    <text evidence="1">Belongs to the bleomycin resistance protein family.</text>
</comment>
<evidence type="ECO:0000313" key="5">
    <source>
        <dbReference type="EMBL" id="RRB11330.1"/>
    </source>
</evidence>
<keyword evidence="3" id="KW-0046">Antibiotic resistance</keyword>
<protein>
    <recommendedName>
        <fullName evidence="2">Bleomycin resistance protein</fullName>
    </recommendedName>
</protein>
<organism evidence="5 6">
    <name type="scientific">Larkinella knui</name>
    <dbReference type="NCBI Taxonomy" id="2025310"/>
    <lineage>
        <taxon>Bacteria</taxon>
        <taxon>Pseudomonadati</taxon>
        <taxon>Bacteroidota</taxon>
        <taxon>Cytophagia</taxon>
        <taxon>Cytophagales</taxon>
        <taxon>Spirosomataceae</taxon>
        <taxon>Larkinella</taxon>
    </lineage>
</organism>
<dbReference type="PROSITE" id="PS51819">
    <property type="entry name" value="VOC"/>
    <property type="match status" value="1"/>
</dbReference>
<dbReference type="Proteomes" id="UP000274271">
    <property type="component" value="Unassembled WGS sequence"/>
</dbReference>
<evidence type="ECO:0000256" key="1">
    <source>
        <dbReference type="ARBA" id="ARBA00011051"/>
    </source>
</evidence>
<sequence length="129" mass="14754">MLTAIHPKLPMRNKRVTKDFYLNQLGFQEVGQTDFPDYLMVRRDAVEIHFFAFRDLDPAENYGQVYIRTDAIDSLYQSLLDRNVSIHPAGPLQAKAWGQKEFSVLDPDTNLLTFGQPSDSTVNPTPRLP</sequence>
<dbReference type="InterPro" id="IPR029068">
    <property type="entry name" value="Glyas_Bleomycin-R_OHBP_Dase"/>
</dbReference>
<dbReference type="InterPro" id="IPR037523">
    <property type="entry name" value="VOC_core"/>
</dbReference>
<dbReference type="Gene3D" id="3.10.180.10">
    <property type="entry name" value="2,3-Dihydroxybiphenyl 1,2-Dioxygenase, domain 1"/>
    <property type="match status" value="1"/>
</dbReference>